<sequence length="549" mass="62705">MEYVTDIVTGLSWTTWAKLGLALVPPLYGSCSWSFALKLAFVFWVIETIVVVTYRLTYHPLAKYPGPFFGRITNLYGAWHSFKGDLHLCMHAAHVKYGDVVRFMPNKVLHNTNTGSRTIYQSAKVKKSNDYLVIIPTKGAYSVHTSIDKGMHARKQKVLMQGLKQESLNAFEPTMLHHVSKFCNIMLQDEGRSAKEWTSPKDVSHYCDYLALDIMGSFGFGQDFRMLDQGEYRFLATAISASNFRTGIYISTPYLSKFKLERLFYPRGYRMRQEFLNLTRRLALERAKLGKDGKKGDLFSHLIGVKDDAGREFPEHELWSEAKFLIVAGSDTSSTVLTSLFFYLARNKRCYEIVEREVRTAFSDPSQIHFSAVKESCPYLQACVKEAMRISPPAGGSMWRESEGLVVDGEYMPAGYDIGTSIYALHHKEEYFPRPFEYIPERWIKPAGEVNPDFDFVTEDSIDKAHSAFHTFSVGSRACIGRMMAYMEISNTFARIFLTMEFRKPDGPLGKVGEGRIGMGMGRERESEFQLEDHLTGTREGPFIQFRQR</sequence>
<evidence type="ECO:0000256" key="5">
    <source>
        <dbReference type="ARBA" id="ARBA00023002"/>
    </source>
</evidence>
<dbReference type="CDD" id="cd11061">
    <property type="entry name" value="CYP67-like"/>
    <property type="match status" value="1"/>
</dbReference>
<dbReference type="AlphaFoldDB" id="A0A2V1E5C0"/>
<dbReference type="Gene3D" id="1.10.630.10">
    <property type="entry name" value="Cytochrome P450"/>
    <property type="match status" value="1"/>
</dbReference>
<comment type="cofactor">
    <cofactor evidence="1 8">
        <name>heme</name>
        <dbReference type="ChEBI" id="CHEBI:30413"/>
    </cofactor>
</comment>
<evidence type="ECO:0000256" key="3">
    <source>
        <dbReference type="ARBA" id="ARBA00022617"/>
    </source>
</evidence>
<dbReference type="PROSITE" id="PS00086">
    <property type="entry name" value="CYTOCHROME_P450"/>
    <property type="match status" value="1"/>
</dbReference>
<dbReference type="InterPro" id="IPR002403">
    <property type="entry name" value="Cyt_P450_E_grp-IV"/>
</dbReference>
<keyword evidence="7 9" id="KW-0503">Monooxygenase</keyword>
<evidence type="ECO:0000256" key="4">
    <source>
        <dbReference type="ARBA" id="ARBA00022723"/>
    </source>
</evidence>
<keyword evidence="4 8" id="KW-0479">Metal-binding</keyword>
<dbReference type="PRINTS" id="PR00385">
    <property type="entry name" value="P450"/>
</dbReference>
<evidence type="ECO:0000256" key="6">
    <source>
        <dbReference type="ARBA" id="ARBA00023004"/>
    </source>
</evidence>
<keyword evidence="3 8" id="KW-0349">Heme</keyword>
<dbReference type="Proteomes" id="UP000244855">
    <property type="component" value="Unassembled WGS sequence"/>
</dbReference>
<dbReference type="GO" id="GO:0020037">
    <property type="term" value="F:heme binding"/>
    <property type="evidence" value="ECO:0007669"/>
    <property type="project" value="InterPro"/>
</dbReference>
<protein>
    <submittedName>
        <fullName evidence="10">Benzoate 4-monooxygenase cytochrome-like protein P450</fullName>
    </submittedName>
</protein>
<dbReference type="SUPFAM" id="SSF48264">
    <property type="entry name" value="Cytochrome P450"/>
    <property type="match status" value="1"/>
</dbReference>
<evidence type="ECO:0000256" key="7">
    <source>
        <dbReference type="ARBA" id="ARBA00023033"/>
    </source>
</evidence>
<dbReference type="InterPro" id="IPR050121">
    <property type="entry name" value="Cytochrome_P450_monoxygenase"/>
</dbReference>
<dbReference type="OrthoDB" id="1470350at2759"/>
<dbReference type="InterPro" id="IPR017972">
    <property type="entry name" value="Cyt_P450_CS"/>
</dbReference>
<evidence type="ECO:0000256" key="1">
    <source>
        <dbReference type="ARBA" id="ARBA00001971"/>
    </source>
</evidence>
<evidence type="ECO:0000256" key="8">
    <source>
        <dbReference type="PIRSR" id="PIRSR602403-1"/>
    </source>
</evidence>
<evidence type="ECO:0000313" key="10">
    <source>
        <dbReference type="EMBL" id="PVI05322.1"/>
    </source>
</evidence>
<feature type="binding site" description="axial binding residue" evidence="8">
    <location>
        <position position="479"/>
    </location>
    <ligand>
        <name>heme</name>
        <dbReference type="ChEBI" id="CHEBI:30413"/>
    </ligand>
    <ligandPart>
        <name>Fe</name>
        <dbReference type="ChEBI" id="CHEBI:18248"/>
    </ligandPart>
</feature>
<gene>
    <name evidence="10" type="ORF">DM02DRAFT_650669</name>
</gene>
<keyword evidence="5 9" id="KW-0560">Oxidoreductase</keyword>
<dbReference type="EMBL" id="KZ805314">
    <property type="protein sequence ID" value="PVI05322.1"/>
    <property type="molecule type" value="Genomic_DNA"/>
</dbReference>
<evidence type="ECO:0000256" key="2">
    <source>
        <dbReference type="ARBA" id="ARBA00010617"/>
    </source>
</evidence>
<dbReference type="InterPro" id="IPR001128">
    <property type="entry name" value="Cyt_P450"/>
</dbReference>
<proteinExistence type="inferred from homology"/>
<reference evidence="10 11" key="1">
    <citation type="journal article" date="2018" name="Sci. Rep.">
        <title>Comparative genomics provides insights into the lifestyle and reveals functional heterogeneity of dark septate endophytic fungi.</title>
        <authorList>
            <person name="Knapp D.G."/>
            <person name="Nemeth J.B."/>
            <person name="Barry K."/>
            <person name="Hainaut M."/>
            <person name="Henrissat B."/>
            <person name="Johnson J."/>
            <person name="Kuo A."/>
            <person name="Lim J.H.P."/>
            <person name="Lipzen A."/>
            <person name="Nolan M."/>
            <person name="Ohm R.A."/>
            <person name="Tamas L."/>
            <person name="Grigoriev I.V."/>
            <person name="Spatafora J.W."/>
            <person name="Nagy L.G."/>
            <person name="Kovacs G.M."/>
        </authorList>
    </citation>
    <scope>NUCLEOTIDE SEQUENCE [LARGE SCALE GENOMIC DNA]</scope>
    <source>
        <strain evidence="10 11">DSE2036</strain>
    </source>
</reference>
<dbReference type="GO" id="GO:0004497">
    <property type="term" value="F:monooxygenase activity"/>
    <property type="evidence" value="ECO:0007669"/>
    <property type="project" value="UniProtKB-KW"/>
</dbReference>
<comment type="similarity">
    <text evidence="2 9">Belongs to the cytochrome P450 family.</text>
</comment>
<dbReference type="PANTHER" id="PTHR24305:SF237">
    <property type="entry name" value="CYTOCHROME P450 MONOOXYGENASE ATNE-RELATED"/>
    <property type="match status" value="1"/>
</dbReference>
<dbReference type="GO" id="GO:0016705">
    <property type="term" value="F:oxidoreductase activity, acting on paired donors, with incorporation or reduction of molecular oxygen"/>
    <property type="evidence" value="ECO:0007669"/>
    <property type="project" value="InterPro"/>
</dbReference>
<organism evidence="10 11">
    <name type="scientific">Periconia macrospinosa</name>
    <dbReference type="NCBI Taxonomy" id="97972"/>
    <lineage>
        <taxon>Eukaryota</taxon>
        <taxon>Fungi</taxon>
        <taxon>Dikarya</taxon>
        <taxon>Ascomycota</taxon>
        <taxon>Pezizomycotina</taxon>
        <taxon>Dothideomycetes</taxon>
        <taxon>Pleosporomycetidae</taxon>
        <taxon>Pleosporales</taxon>
        <taxon>Massarineae</taxon>
        <taxon>Periconiaceae</taxon>
        <taxon>Periconia</taxon>
    </lineage>
</organism>
<dbReference type="Pfam" id="PF00067">
    <property type="entry name" value="p450"/>
    <property type="match status" value="1"/>
</dbReference>
<keyword evidence="6 8" id="KW-0408">Iron</keyword>
<accession>A0A2V1E5C0</accession>
<dbReference type="STRING" id="97972.A0A2V1E5C0"/>
<dbReference type="InterPro" id="IPR036396">
    <property type="entry name" value="Cyt_P450_sf"/>
</dbReference>
<dbReference type="PANTHER" id="PTHR24305">
    <property type="entry name" value="CYTOCHROME P450"/>
    <property type="match status" value="1"/>
</dbReference>
<name>A0A2V1E5C0_9PLEO</name>
<evidence type="ECO:0000313" key="11">
    <source>
        <dbReference type="Proteomes" id="UP000244855"/>
    </source>
</evidence>
<keyword evidence="11" id="KW-1185">Reference proteome</keyword>
<evidence type="ECO:0000256" key="9">
    <source>
        <dbReference type="RuleBase" id="RU000461"/>
    </source>
</evidence>
<dbReference type="PRINTS" id="PR00465">
    <property type="entry name" value="EP450IV"/>
</dbReference>
<dbReference type="GO" id="GO:0005506">
    <property type="term" value="F:iron ion binding"/>
    <property type="evidence" value="ECO:0007669"/>
    <property type="project" value="InterPro"/>
</dbReference>